<dbReference type="AlphaFoldDB" id="G6AYW9"/>
<dbReference type="HOGENOM" id="CLU_2460039_0_0_10"/>
<name>G6AYW9_9BACT</name>
<comment type="caution">
    <text evidence="2">The sequence shown here is derived from an EMBL/GenBank/DDBJ whole genome shotgun (WGS) entry which is preliminary data.</text>
</comment>
<evidence type="ECO:0000313" key="3">
    <source>
        <dbReference type="Proteomes" id="UP000004407"/>
    </source>
</evidence>
<evidence type="ECO:0000313" key="2">
    <source>
        <dbReference type="EMBL" id="EHJ38928.1"/>
    </source>
</evidence>
<accession>G6AYW9</accession>
<protein>
    <submittedName>
        <fullName evidence="2">Uncharacterized protein</fullName>
    </submittedName>
</protein>
<feature type="region of interest" description="Disordered" evidence="1">
    <location>
        <begin position="66"/>
        <end position="89"/>
    </location>
</feature>
<reference evidence="2 3" key="1">
    <citation type="submission" date="2011-08" db="EMBL/GenBank/DDBJ databases">
        <authorList>
            <person name="Weinstock G."/>
            <person name="Sodergren E."/>
            <person name="Clifton S."/>
            <person name="Fulton L."/>
            <person name="Fulton B."/>
            <person name="Courtney L."/>
            <person name="Fronick C."/>
            <person name="Harrison M."/>
            <person name="Strong C."/>
            <person name="Farmer C."/>
            <person name="Delahaunty K."/>
            <person name="Markovic C."/>
            <person name="Hall O."/>
            <person name="Minx P."/>
            <person name="Tomlinson C."/>
            <person name="Mitreva M."/>
            <person name="Hou S."/>
            <person name="Chen J."/>
            <person name="Wollam A."/>
            <person name="Pepin K.H."/>
            <person name="Johnson M."/>
            <person name="Bhonagiri V."/>
            <person name="Zhang X."/>
            <person name="Suruliraj S."/>
            <person name="Warren W."/>
            <person name="Chinwalla A."/>
            <person name="Mardis E.R."/>
            <person name="Wilson R.K."/>
        </authorList>
    </citation>
    <scope>NUCLEOTIDE SEQUENCE [LARGE SCALE GENOMIC DNA]</scope>
    <source>
        <strain evidence="2 3">DSM 18206</strain>
    </source>
</reference>
<gene>
    <name evidence="2" type="ORF">HMPREF0673_01830</name>
</gene>
<dbReference type="EMBL" id="AFZZ01000163">
    <property type="protein sequence ID" value="EHJ38928.1"/>
    <property type="molecule type" value="Genomic_DNA"/>
</dbReference>
<proteinExistence type="predicted"/>
<feature type="non-terminal residue" evidence="2">
    <location>
        <position position="1"/>
    </location>
</feature>
<evidence type="ECO:0000256" key="1">
    <source>
        <dbReference type="SAM" id="MobiDB-lite"/>
    </source>
</evidence>
<sequence>GALVSSAPTEVVLCSSWLVGAVLDWFVQFLADLCASWLVGALETSAPPISAKHQLMPSASVGADIRIGRRRHPHRSTQTSASVDTRRRR</sequence>
<dbReference type="Proteomes" id="UP000004407">
    <property type="component" value="Unassembled WGS sequence"/>
</dbReference>
<organism evidence="2 3">
    <name type="scientific">Leyella stercorea DSM 18206</name>
    <dbReference type="NCBI Taxonomy" id="1002367"/>
    <lineage>
        <taxon>Bacteria</taxon>
        <taxon>Pseudomonadati</taxon>
        <taxon>Bacteroidota</taxon>
        <taxon>Bacteroidia</taxon>
        <taxon>Bacteroidales</taxon>
        <taxon>Prevotellaceae</taxon>
        <taxon>Leyella</taxon>
    </lineage>
</organism>